<dbReference type="EMBL" id="DRZI01000047">
    <property type="protein sequence ID" value="HHP81300.1"/>
    <property type="molecule type" value="Genomic_DNA"/>
</dbReference>
<sequence length="328" mass="35550">MRIGIYGFGAIGRLVAKAAIERGYDIVAAIDIDPSLNGKDVGLLLGFSEKFGIEVSSDLRTLAEADVVIHATGSYLDKVFNQIVSVVDMGIDVLSTCETLAYPYYRYPVLARKLDDIARSRGVAVLGTGVNPGFLLDALVIIFTAPFNIVKSIKAMRSVDAAKRRESFRRKIGIGENPKIVEEKLRKGEITGHVGYAESVLIIADAADIQPTKVIEGQNVIVAENDVESAGIKIARGMNKGVKGYGAAYIGDREIIRVEFQAYVAAEEYEEITIEGKDYRVTWRSTGTPGDIATAAILLNLAEKIIEQKPGLLTMADIIPFKPKITVA</sequence>
<dbReference type="InterPro" id="IPR045760">
    <property type="entry name" value="DAP_DH_C"/>
</dbReference>
<evidence type="ECO:0000256" key="2">
    <source>
        <dbReference type="ARBA" id="ARBA00023002"/>
    </source>
</evidence>
<accession>A0A7C5TGT2</accession>
<evidence type="ECO:0000256" key="1">
    <source>
        <dbReference type="ARBA" id="ARBA00022857"/>
    </source>
</evidence>
<evidence type="ECO:0000313" key="5">
    <source>
        <dbReference type="EMBL" id="HHP81300.1"/>
    </source>
</evidence>
<dbReference type="CDD" id="cd24146">
    <property type="entry name" value="nat-AmDH_N_like"/>
    <property type="match status" value="1"/>
</dbReference>
<dbReference type="InterPro" id="IPR000846">
    <property type="entry name" value="DapB_N"/>
</dbReference>
<proteinExistence type="predicted"/>
<evidence type="ECO:0000259" key="4">
    <source>
        <dbReference type="Pfam" id="PF19328"/>
    </source>
</evidence>
<evidence type="ECO:0000313" key="6">
    <source>
        <dbReference type="EMBL" id="HHR96434.1"/>
    </source>
</evidence>
<dbReference type="AlphaFoldDB" id="A0A7C5TGT2"/>
<comment type="caution">
    <text evidence="5">The sequence shown here is derived from an EMBL/GenBank/DDBJ whole genome shotgun (WGS) entry which is preliminary data.</text>
</comment>
<reference evidence="5" key="1">
    <citation type="journal article" date="2020" name="mSystems">
        <title>Genome- and Community-Level Interaction Insights into Carbon Utilization and Element Cycling Functions of Hydrothermarchaeota in Hydrothermal Sediment.</title>
        <authorList>
            <person name="Zhou Z."/>
            <person name="Liu Y."/>
            <person name="Xu W."/>
            <person name="Pan J."/>
            <person name="Luo Z.H."/>
            <person name="Li M."/>
        </authorList>
    </citation>
    <scope>NUCLEOTIDE SEQUENCE [LARGE SCALE GENOMIC DNA]</scope>
    <source>
        <strain evidence="6">SpSt-1</strain>
        <strain evidence="5">SpSt-1121</strain>
    </source>
</reference>
<organism evidence="5">
    <name type="scientific">Ignisphaera aggregans</name>
    <dbReference type="NCBI Taxonomy" id="334771"/>
    <lineage>
        <taxon>Archaea</taxon>
        <taxon>Thermoproteota</taxon>
        <taxon>Thermoprotei</taxon>
        <taxon>Desulfurococcales</taxon>
        <taxon>Desulfurococcaceae</taxon>
        <taxon>Ignisphaera</taxon>
    </lineage>
</organism>
<dbReference type="Gene3D" id="3.40.50.720">
    <property type="entry name" value="NAD(P)-binding Rossmann-like Domain"/>
    <property type="match status" value="1"/>
</dbReference>
<dbReference type="GO" id="GO:0009089">
    <property type="term" value="P:lysine biosynthetic process via diaminopimelate"/>
    <property type="evidence" value="ECO:0007669"/>
    <property type="project" value="InterPro"/>
</dbReference>
<dbReference type="Pfam" id="PF01113">
    <property type="entry name" value="DapB_N"/>
    <property type="match status" value="1"/>
</dbReference>
<dbReference type="EMBL" id="DRUB01000123">
    <property type="protein sequence ID" value="HHR96434.1"/>
    <property type="molecule type" value="Genomic_DNA"/>
</dbReference>
<keyword evidence="1" id="KW-0521">NADP</keyword>
<feature type="domain" description="Dihydrodipicolinate reductase N-terminal" evidence="3">
    <location>
        <begin position="1"/>
        <end position="72"/>
    </location>
</feature>
<dbReference type="InterPro" id="IPR036291">
    <property type="entry name" value="NAD(P)-bd_dom_sf"/>
</dbReference>
<dbReference type="SUPFAM" id="SSF51735">
    <property type="entry name" value="NAD(P)-binding Rossmann-fold domains"/>
    <property type="match status" value="1"/>
</dbReference>
<protein>
    <submittedName>
        <fullName evidence="5">Dihydrodipicolinate reductase</fullName>
    </submittedName>
</protein>
<dbReference type="GO" id="GO:0008839">
    <property type="term" value="F:4-hydroxy-tetrahydrodipicolinate reductase"/>
    <property type="evidence" value="ECO:0007669"/>
    <property type="project" value="InterPro"/>
</dbReference>
<keyword evidence="2" id="KW-0560">Oxidoreductase</keyword>
<feature type="domain" description="2,4-diaminopentanoate dehydrogenase C-terminal" evidence="4">
    <location>
        <begin position="134"/>
        <end position="318"/>
    </location>
</feature>
<evidence type="ECO:0000259" key="3">
    <source>
        <dbReference type="Pfam" id="PF01113"/>
    </source>
</evidence>
<dbReference type="Pfam" id="PF19328">
    <property type="entry name" value="DAP_DH_C"/>
    <property type="match status" value="1"/>
</dbReference>
<gene>
    <name evidence="6" type="ORF">ENL47_06415</name>
    <name evidence="5" type="ORF">ENM84_01400</name>
</gene>
<name>A0A7C5TGT2_9CREN</name>